<dbReference type="EMBL" id="JBBPBN010000111">
    <property type="protein sequence ID" value="KAK8978636.1"/>
    <property type="molecule type" value="Genomic_DNA"/>
</dbReference>
<name>A0ABR2NR36_9ROSI</name>
<dbReference type="PANTHER" id="PTHR39244">
    <property type="entry name" value="NATTERIN-4"/>
    <property type="match status" value="1"/>
</dbReference>
<organism evidence="2 3">
    <name type="scientific">Hibiscus sabdariffa</name>
    <name type="common">roselle</name>
    <dbReference type="NCBI Taxonomy" id="183260"/>
    <lineage>
        <taxon>Eukaryota</taxon>
        <taxon>Viridiplantae</taxon>
        <taxon>Streptophyta</taxon>
        <taxon>Embryophyta</taxon>
        <taxon>Tracheophyta</taxon>
        <taxon>Spermatophyta</taxon>
        <taxon>Magnoliopsida</taxon>
        <taxon>eudicotyledons</taxon>
        <taxon>Gunneridae</taxon>
        <taxon>Pentapetalae</taxon>
        <taxon>rosids</taxon>
        <taxon>malvids</taxon>
        <taxon>Malvales</taxon>
        <taxon>Malvaceae</taxon>
        <taxon>Malvoideae</taxon>
        <taxon>Hibiscus</taxon>
    </lineage>
</organism>
<evidence type="ECO:0000313" key="3">
    <source>
        <dbReference type="Proteomes" id="UP001396334"/>
    </source>
</evidence>
<dbReference type="Proteomes" id="UP001396334">
    <property type="component" value="Unassembled WGS sequence"/>
</dbReference>
<keyword evidence="3" id="KW-1185">Reference proteome</keyword>
<accession>A0ABR2NR36</accession>
<sequence>MELSPKIALPRFIAVQPNDNLNYLSYIRGGGGAADGYLRFSEARVDSPYAKFEVEFSNNDLVHIRSCQNNKYWERTQNLSITGNISTQYWITATADEKEEDQTKESCTLFKVSILTDMDEEKTVRIMHVQSGCYLRLWKLSSTTYNRCVLANHKVSDGLKSDVFTTIDWMSVLVLPRYVAFKGDIGKYLALRSNGSHPYLQFATEDIGDPTVACEVFANNDGTVRIKQISNQNYWRRSPNWIWADSKDTSSNNKDTLFRPTKVNDQTISLINLGNGNYCKRLTADGKTDCLNAAISSATKDTQLTVAEAVLTREIYGVRYDLDNARVYNEQILSLDKKTSKNSTSEASTLEVLISYTETRTRSWNTMFSLKLGVKSTMEFKLPLIFEGKIELSSELQTGVEWGKENTFKTHIEAVHKITVRPMTEATVSVFATKGKCDVPFTYLQRDTLFDGSTVISEVQGGTFTGSNYYNINFVTTEKKIED</sequence>
<comment type="caution">
    <text evidence="2">The sequence shown here is derived from an EMBL/GenBank/DDBJ whole genome shotgun (WGS) entry which is preliminary data.</text>
</comment>
<reference evidence="2 3" key="1">
    <citation type="journal article" date="2024" name="G3 (Bethesda)">
        <title>Genome assembly of Hibiscus sabdariffa L. provides insights into metabolisms of medicinal natural products.</title>
        <authorList>
            <person name="Kim T."/>
        </authorList>
    </citation>
    <scope>NUCLEOTIDE SEQUENCE [LARGE SCALE GENOMIC DNA]</scope>
    <source>
        <strain evidence="2">TK-2024</strain>
        <tissue evidence="2">Old leaves</tissue>
    </source>
</reference>
<dbReference type="InterPro" id="IPR008998">
    <property type="entry name" value="Agglutinin"/>
</dbReference>
<dbReference type="SMART" id="SM00791">
    <property type="entry name" value="Agglutinin"/>
    <property type="match status" value="2"/>
</dbReference>
<dbReference type="PANTHER" id="PTHR39244:SF5">
    <property type="entry name" value="NATTERIN-3-LIKE"/>
    <property type="match status" value="1"/>
</dbReference>
<protein>
    <recommendedName>
        <fullName evidence="1">Agglutinin domain-containing protein</fullName>
    </recommendedName>
</protein>
<dbReference type="CDD" id="cd20216">
    <property type="entry name" value="PFM_HFR-2-like"/>
    <property type="match status" value="1"/>
</dbReference>
<dbReference type="SUPFAM" id="SSF56973">
    <property type="entry name" value="Aerolisin/ETX pore-forming domain"/>
    <property type="match status" value="1"/>
</dbReference>
<evidence type="ECO:0000313" key="2">
    <source>
        <dbReference type="EMBL" id="KAK8978636.1"/>
    </source>
</evidence>
<feature type="domain" description="Agglutinin" evidence="1">
    <location>
        <begin position="7"/>
        <end position="168"/>
    </location>
</feature>
<dbReference type="SUPFAM" id="SSF50382">
    <property type="entry name" value="Agglutinin"/>
    <property type="match status" value="2"/>
</dbReference>
<proteinExistence type="predicted"/>
<gene>
    <name evidence="2" type="ORF">V6N11_055622</name>
</gene>
<dbReference type="Gene3D" id="2.80.10.50">
    <property type="match status" value="2"/>
</dbReference>
<dbReference type="Pfam" id="PF07468">
    <property type="entry name" value="Agglutinin"/>
    <property type="match status" value="2"/>
</dbReference>
<dbReference type="InterPro" id="IPR053237">
    <property type="entry name" value="Natterin_C"/>
</dbReference>
<dbReference type="Gene3D" id="2.170.15.10">
    <property type="entry name" value="Proaerolysin, chain A, domain 3"/>
    <property type="match status" value="1"/>
</dbReference>
<feature type="domain" description="Agglutinin" evidence="1">
    <location>
        <begin position="173"/>
        <end position="308"/>
    </location>
</feature>
<dbReference type="InterPro" id="IPR036242">
    <property type="entry name" value="Agglutinin_dom_sf"/>
</dbReference>
<evidence type="ECO:0000259" key="1">
    <source>
        <dbReference type="SMART" id="SM00791"/>
    </source>
</evidence>